<dbReference type="AlphaFoldDB" id="A0A565B558"/>
<dbReference type="GO" id="GO:0005789">
    <property type="term" value="C:endoplasmic reticulum membrane"/>
    <property type="evidence" value="ECO:0007669"/>
    <property type="project" value="UniProtKB-SubCell"/>
</dbReference>
<evidence type="ECO:0000256" key="4">
    <source>
        <dbReference type="ARBA" id="ARBA00022964"/>
    </source>
</evidence>
<evidence type="ECO:0000256" key="2">
    <source>
        <dbReference type="ARBA" id="ARBA00004648"/>
    </source>
</evidence>
<dbReference type="GO" id="GO:0031418">
    <property type="term" value="F:L-ascorbic acid binding"/>
    <property type="evidence" value="ECO:0007669"/>
    <property type="project" value="InterPro"/>
</dbReference>
<dbReference type="Gene3D" id="2.60.120.620">
    <property type="entry name" value="q2cbj1_9rhob like domain"/>
    <property type="match status" value="1"/>
</dbReference>
<keyword evidence="6" id="KW-0560">Oxidoreductase</keyword>
<accession>A0A565B558</accession>
<dbReference type="GO" id="GO:0004656">
    <property type="term" value="F:procollagen-proline 4-dioxygenase activity"/>
    <property type="evidence" value="ECO:0007669"/>
    <property type="project" value="UniProtKB-EC"/>
</dbReference>
<feature type="domain" description="Fe2OG dioxygenase" evidence="10">
    <location>
        <begin position="131"/>
        <end position="255"/>
    </location>
</feature>
<dbReference type="OrthoDB" id="420380at2759"/>
<keyword evidence="4" id="KW-0223">Dioxygenase</keyword>
<dbReference type="SMART" id="SM00702">
    <property type="entry name" value="P4Hc"/>
    <property type="match status" value="1"/>
</dbReference>
<keyword evidence="5" id="KW-0735">Signal-anchor</keyword>
<name>A0A565B558_9BRAS</name>
<dbReference type="GO" id="GO:0005506">
    <property type="term" value="F:iron ion binding"/>
    <property type="evidence" value="ECO:0007669"/>
    <property type="project" value="InterPro"/>
</dbReference>
<dbReference type="PROSITE" id="PS51471">
    <property type="entry name" value="FE2OG_OXY"/>
    <property type="match status" value="1"/>
</dbReference>
<dbReference type="Proteomes" id="UP000489600">
    <property type="component" value="Unassembled WGS sequence"/>
</dbReference>
<reference evidence="11" key="1">
    <citation type="submission" date="2019-07" db="EMBL/GenBank/DDBJ databases">
        <authorList>
            <person name="Dittberner H."/>
        </authorList>
    </citation>
    <scope>NUCLEOTIDE SEQUENCE [LARGE SCALE GENOMIC DNA]</scope>
</reference>
<keyword evidence="7" id="KW-0408">Iron</keyword>
<dbReference type="InterPro" id="IPR045054">
    <property type="entry name" value="P4HA-like"/>
</dbReference>
<evidence type="ECO:0000313" key="11">
    <source>
        <dbReference type="EMBL" id="VVA96717.1"/>
    </source>
</evidence>
<comment type="catalytic activity">
    <reaction evidence="8">
        <text>L-prolyl-[collagen] + 2-oxoglutarate + O2 = trans-4-hydroxy-L-prolyl-[collagen] + succinate + CO2</text>
        <dbReference type="Rhea" id="RHEA:18945"/>
        <dbReference type="Rhea" id="RHEA-COMP:11676"/>
        <dbReference type="Rhea" id="RHEA-COMP:11680"/>
        <dbReference type="ChEBI" id="CHEBI:15379"/>
        <dbReference type="ChEBI" id="CHEBI:16526"/>
        <dbReference type="ChEBI" id="CHEBI:16810"/>
        <dbReference type="ChEBI" id="CHEBI:30031"/>
        <dbReference type="ChEBI" id="CHEBI:50342"/>
        <dbReference type="ChEBI" id="CHEBI:61965"/>
        <dbReference type="EC" id="1.14.11.2"/>
    </reaction>
</comment>
<dbReference type="InterPro" id="IPR006620">
    <property type="entry name" value="Pro_4_hyd_alph"/>
</dbReference>
<evidence type="ECO:0000256" key="8">
    <source>
        <dbReference type="ARBA" id="ARBA00049169"/>
    </source>
</evidence>
<dbReference type="PANTHER" id="PTHR10869:SF193">
    <property type="entry name" value="PROLYL 4-HYDROXYLASE 5"/>
    <property type="match status" value="1"/>
</dbReference>
<sequence>MASKSEHLTAKQKRTEHLLQEARRAAPRTIRFLTGFIMLHLVVSMILILVGLGIRILILRNANRNSTKPNDLTNIVRKSEESYGDVEGNTEPWVEVISGETRALVYHNFLDEVVEKIEKRISDVTFIPLEYGEGLQVLHYQVGQKYEPRYDYVIDEFKSKTGGQRIATVVMYLSDVDDGGETVFPAAKGNISEVPWWNELSKCGKGLSVLPKKRDALFSWNMRPGASLDSLSLHGGCPVVKGDKWSSKKCFHVHAFKV</sequence>
<proteinExistence type="predicted"/>
<keyword evidence="12" id="KW-1185">Reference proteome</keyword>
<evidence type="ECO:0000256" key="3">
    <source>
        <dbReference type="ARBA" id="ARBA00022723"/>
    </source>
</evidence>
<evidence type="ECO:0000256" key="1">
    <source>
        <dbReference type="ARBA" id="ARBA00001961"/>
    </source>
</evidence>
<gene>
    <name evidence="11" type="ORF">ANE_LOCUS7162</name>
</gene>
<comment type="cofactor">
    <cofactor evidence="1">
        <name>L-ascorbate</name>
        <dbReference type="ChEBI" id="CHEBI:38290"/>
    </cofactor>
</comment>
<evidence type="ECO:0000256" key="5">
    <source>
        <dbReference type="ARBA" id="ARBA00022968"/>
    </source>
</evidence>
<keyword evidence="9" id="KW-1133">Transmembrane helix</keyword>
<evidence type="ECO:0000256" key="6">
    <source>
        <dbReference type="ARBA" id="ARBA00023002"/>
    </source>
</evidence>
<dbReference type="InterPro" id="IPR044862">
    <property type="entry name" value="Pro_4_hyd_alph_FE2OG_OXY"/>
</dbReference>
<evidence type="ECO:0000259" key="10">
    <source>
        <dbReference type="PROSITE" id="PS51471"/>
    </source>
</evidence>
<organism evidence="11 12">
    <name type="scientific">Arabis nemorensis</name>
    <dbReference type="NCBI Taxonomy" id="586526"/>
    <lineage>
        <taxon>Eukaryota</taxon>
        <taxon>Viridiplantae</taxon>
        <taxon>Streptophyta</taxon>
        <taxon>Embryophyta</taxon>
        <taxon>Tracheophyta</taxon>
        <taxon>Spermatophyta</taxon>
        <taxon>Magnoliopsida</taxon>
        <taxon>eudicotyledons</taxon>
        <taxon>Gunneridae</taxon>
        <taxon>Pentapetalae</taxon>
        <taxon>rosids</taxon>
        <taxon>malvids</taxon>
        <taxon>Brassicales</taxon>
        <taxon>Brassicaceae</taxon>
        <taxon>Arabideae</taxon>
        <taxon>Arabis</taxon>
    </lineage>
</organism>
<protein>
    <recommendedName>
        <fullName evidence="10">Fe2OG dioxygenase domain-containing protein</fullName>
    </recommendedName>
</protein>
<evidence type="ECO:0000256" key="9">
    <source>
        <dbReference type="SAM" id="Phobius"/>
    </source>
</evidence>
<dbReference type="InterPro" id="IPR005123">
    <property type="entry name" value="Oxoglu/Fe-dep_dioxygenase_dom"/>
</dbReference>
<dbReference type="PANTHER" id="PTHR10869">
    <property type="entry name" value="PROLYL 4-HYDROXYLASE ALPHA SUBUNIT"/>
    <property type="match status" value="1"/>
</dbReference>
<evidence type="ECO:0000313" key="12">
    <source>
        <dbReference type="Proteomes" id="UP000489600"/>
    </source>
</evidence>
<keyword evidence="3" id="KW-0479">Metal-binding</keyword>
<comment type="caution">
    <text evidence="11">The sequence shown here is derived from an EMBL/GenBank/DDBJ whole genome shotgun (WGS) entry which is preliminary data.</text>
</comment>
<keyword evidence="9" id="KW-0812">Transmembrane</keyword>
<evidence type="ECO:0000256" key="7">
    <source>
        <dbReference type="ARBA" id="ARBA00023004"/>
    </source>
</evidence>
<dbReference type="Pfam" id="PF13640">
    <property type="entry name" value="2OG-FeII_Oxy_3"/>
    <property type="match status" value="1"/>
</dbReference>
<feature type="transmembrane region" description="Helical" evidence="9">
    <location>
        <begin position="37"/>
        <end position="58"/>
    </location>
</feature>
<dbReference type="EMBL" id="CABITT030000003">
    <property type="protein sequence ID" value="VVA96717.1"/>
    <property type="molecule type" value="Genomic_DNA"/>
</dbReference>
<comment type="subcellular location">
    <subcellularLocation>
        <location evidence="2">Endoplasmic reticulum membrane</location>
        <topology evidence="2">Single-pass type II membrane protein</topology>
    </subcellularLocation>
</comment>
<keyword evidence="9" id="KW-0472">Membrane</keyword>